<feature type="compositionally biased region" description="Low complexity" evidence="1">
    <location>
        <begin position="55"/>
        <end position="65"/>
    </location>
</feature>
<evidence type="ECO:0000256" key="2">
    <source>
        <dbReference type="SAM" id="SignalP"/>
    </source>
</evidence>
<proteinExistence type="predicted"/>
<feature type="region of interest" description="Disordered" evidence="1">
    <location>
        <begin position="15"/>
        <end position="127"/>
    </location>
</feature>
<keyword evidence="4" id="KW-1185">Reference proteome</keyword>
<evidence type="ECO:0000313" key="3">
    <source>
        <dbReference type="EMBL" id="BES89730.1"/>
    </source>
</evidence>
<evidence type="ECO:0000313" key="4">
    <source>
        <dbReference type="Proteomes" id="UP001307889"/>
    </source>
</evidence>
<accession>A0ABN7AFV4</accession>
<evidence type="ECO:0008006" key="5">
    <source>
        <dbReference type="Google" id="ProtNLM"/>
    </source>
</evidence>
<sequence>MKVYISLLVIAGALAEKPPYPPSGWKPEGARLVLPSRQQQPQDSYGAPPPPPPSSDYGPPSSGYGPPSPNPPSSGYGPPSSGTPGPATPPQEYGPPRNDTAAPTPEQEDLDKVNEQIMARLRQEEGSDTGVYYVYLPDGRLQRVQYTTAPIKASRQQAVSNPQNNFNYQQEGFGSQVSFGSFAQQRTSYDAPQYPPAAPQPSESSQGNFAENSRLIETPGNPSHLFARYEPASNARVTSPSRADSSQANVEQSSQKAPAKYVASVSFSDVPPITGPVYSFNNQPLTRVVRYAPMFQ</sequence>
<feature type="chain" id="PRO_5046062216" description="DUF4794 domain-containing protein" evidence="2">
    <location>
        <begin position="16"/>
        <end position="296"/>
    </location>
</feature>
<keyword evidence="2" id="KW-0732">Signal</keyword>
<feature type="compositionally biased region" description="Low complexity" evidence="1">
    <location>
        <begin position="73"/>
        <end position="85"/>
    </location>
</feature>
<feature type="region of interest" description="Disordered" evidence="1">
    <location>
        <begin position="187"/>
        <end position="208"/>
    </location>
</feature>
<feature type="region of interest" description="Disordered" evidence="1">
    <location>
        <begin position="232"/>
        <end position="257"/>
    </location>
</feature>
<dbReference type="EMBL" id="AP028909">
    <property type="protein sequence ID" value="BES89730.1"/>
    <property type="molecule type" value="Genomic_DNA"/>
</dbReference>
<protein>
    <recommendedName>
        <fullName evidence="5">DUF4794 domain-containing protein</fullName>
    </recommendedName>
</protein>
<dbReference type="Proteomes" id="UP001307889">
    <property type="component" value="Chromosome 1"/>
</dbReference>
<name>A0ABN7AFV4_9HEMI</name>
<organism evidence="3 4">
    <name type="scientific">Nesidiocoris tenuis</name>
    <dbReference type="NCBI Taxonomy" id="355587"/>
    <lineage>
        <taxon>Eukaryota</taxon>
        <taxon>Metazoa</taxon>
        <taxon>Ecdysozoa</taxon>
        <taxon>Arthropoda</taxon>
        <taxon>Hexapoda</taxon>
        <taxon>Insecta</taxon>
        <taxon>Pterygota</taxon>
        <taxon>Neoptera</taxon>
        <taxon>Paraneoptera</taxon>
        <taxon>Hemiptera</taxon>
        <taxon>Heteroptera</taxon>
        <taxon>Panheteroptera</taxon>
        <taxon>Cimicomorpha</taxon>
        <taxon>Miridae</taxon>
        <taxon>Dicyphina</taxon>
        <taxon>Nesidiocoris</taxon>
    </lineage>
</organism>
<reference evidence="3 4" key="1">
    <citation type="submission" date="2023-09" db="EMBL/GenBank/DDBJ databases">
        <title>Nesidiocoris tenuis whole genome shotgun sequence.</title>
        <authorList>
            <person name="Shibata T."/>
            <person name="Shimoda M."/>
            <person name="Kobayashi T."/>
            <person name="Uehara T."/>
        </authorList>
    </citation>
    <scope>NUCLEOTIDE SEQUENCE [LARGE SCALE GENOMIC DNA]</scope>
    <source>
        <strain evidence="3 4">Japan</strain>
    </source>
</reference>
<gene>
    <name evidence="3" type="ORF">NTJ_02537</name>
</gene>
<evidence type="ECO:0000256" key="1">
    <source>
        <dbReference type="SAM" id="MobiDB-lite"/>
    </source>
</evidence>
<feature type="compositionally biased region" description="Polar residues" evidence="1">
    <location>
        <begin position="235"/>
        <end position="256"/>
    </location>
</feature>
<feature type="signal peptide" evidence="2">
    <location>
        <begin position="1"/>
        <end position="15"/>
    </location>
</feature>